<feature type="region of interest" description="Disordered" evidence="1">
    <location>
        <begin position="31"/>
        <end position="53"/>
    </location>
</feature>
<comment type="caution">
    <text evidence="2">The sequence shown here is derived from an EMBL/GenBank/DDBJ whole genome shotgun (WGS) entry which is preliminary data.</text>
</comment>
<dbReference type="AlphaFoldDB" id="A0AAV9ZZF2"/>
<sequence>MTPSTSVDETDAAAIRRYKRRCASRAYNERNREARNAKKRERMAALREKQKHDPLLVQAARHIAKADSAQRYREKNRDLLAIKAWAARINARHHAQRQQRRRKLLAALGLD</sequence>
<accession>A0AAV9ZZF2</accession>
<protein>
    <submittedName>
        <fullName evidence="2">Uncharacterized protein</fullName>
    </submittedName>
</protein>
<evidence type="ECO:0000313" key="2">
    <source>
        <dbReference type="EMBL" id="KAK6996427.1"/>
    </source>
</evidence>
<keyword evidence="3" id="KW-1185">Reference proteome</keyword>
<evidence type="ECO:0000313" key="3">
    <source>
        <dbReference type="Proteomes" id="UP001362999"/>
    </source>
</evidence>
<evidence type="ECO:0000256" key="1">
    <source>
        <dbReference type="SAM" id="MobiDB-lite"/>
    </source>
</evidence>
<proteinExistence type="predicted"/>
<gene>
    <name evidence="2" type="ORF">R3P38DRAFT_3222043</name>
</gene>
<name>A0AAV9ZZF2_9AGAR</name>
<organism evidence="2 3">
    <name type="scientific">Favolaschia claudopus</name>
    <dbReference type="NCBI Taxonomy" id="2862362"/>
    <lineage>
        <taxon>Eukaryota</taxon>
        <taxon>Fungi</taxon>
        <taxon>Dikarya</taxon>
        <taxon>Basidiomycota</taxon>
        <taxon>Agaricomycotina</taxon>
        <taxon>Agaricomycetes</taxon>
        <taxon>Agaricomycetidae</taxon>
        <taxon>Agaricales</taxon>
        <taxon>Marasmiineae</taxon>
        <taxon>Mycenaceae</taxon>
        <taxon>Favolaschia</taxon>
    </lineage>
</organism>
<reference evidence="2 3" key="1">
    <citation type="journal article" date="2024" name="J Genomics">
        <title>Draft genome sequencing and assembly of Favolaschia claudopus CIRM-BRFM 2984 isolated from oak limbs.</title>
        <authorList>
            <person name="Navarro D."/>
            <person name="Drula E."/>
            <person name="Chaduli D."/>
            <person name="Cazenave R."/>
            <person name="Ahrendt S."/>
            <person name="Wang J."/>
            <person name="Lipzen A."/>
            <person name="Daum C."/>
            <person name="Barry K."/>
            <person name="Grigoriev I.V."/>
            <person name="Favel A."/>
            <person name="Rosso M.N."/>
            <person name="Martin F."/>
        </authorList>
    </citation>
    <scope>NUCLEOTIDE SEQUENCE [LARGE SCALE GENOMIC DNA]</scope>
    <source>
        <strain evidence="2 3">CIRM-BRFM 2984</strain>
    </source>
</reference>
<dbReference type="Proteomes" id="UP001362999">
    <property type="component" value="Unassembled WGS sequence"/>
</dbReference>
<dbReference type="EMBL" id="JAWWNJ010000097">
    <property type="protein sequence ID" value="KAK6996427.1"/>
    <property type="molecule type" value="Genomic_DNA"/>
</dbReference>